<organism evidence="4 5">
    <name type="scientific">Neolecta irregularis (strain DAH-3)</name>
    <dbReference type="NCBI Taxonomy" id="1198029"/>
    <lineage>
        <taxon>Eukaryota</taxon>
        <taxon>Fungi</taxon>
        <taxon>Dikarya</taxon>
        <taxon>Ascomycota</taxon>
        <taxon>Taphrinomycotina</taxon>
        <taxon>Neolectales</taxon>
        <taxon>Neolectaceae</taxon>
        <taxon>Neolecta</taxon>
    </lineage>
</organism>
<feature type="compositionally biased region" description="Polar residues" evidence="2">
    <location>
        <begin position="372"/>
        <end position="382"/>
    </location>
</feature>
<dbReference type="GO" id="GO:0005737">
    <property type="term" value="C:cytoplasm"/>
    <property type="evidence" value="ECO:0007669"/>
    <property type="project" value="TreeGrafter"/>
</dbReference>
<feature type="region of interest" description="Disordered" evidence="2">
    <location>
        <begin position="522"/>
        <end position="659"/>
    </location>
</feature>
<dbReference type="GO" id="GO:0019901">
    <property type="term" value="F:protein kinase binding"/>
    <property type="evidence" value="ECO:0007669"/>
    <property type="project" value="TreeGrafter"/>
</dbReference>
<dbReference type="Pfam" id="PF16561">
    <property type="entry name" value="AMPK1_CBM"/>
    <property type="match status" value="1"/>
</dbReference>
<feature type="compositionally biased region" description="Basic and acidic residues" evidence="2">
    <location>
        <begin position="630"/>
        <end position="659"/>
    </location>
</feature>
<dbReference type="InterPro" id="IPR032640">
    <property type="entry name" value="AMPK1_CBM"/>
</dbReference>
<proteinExistence type="inferred from homology"/>
<dbReference type="SUPFAM" id="SSF81296">
    <property type="entry name" value="E set domains"/>
    <property type="match status" value="1"/>
</dbReference>
<dbReference type="Gene3D" id="2.60.40.10">
    <property type="entry name" value="Immunoglobulins"/>
    <property type="match status" value="1"/>
</dbReference>
<dbReference type="STRING" id="1198029.A0A1U7LU82"/>
<dbReference type="CDD" id="cd02859">
    <property type="entry name" value="E_set_AMPKbeta_like_N"/>
    <property type="match status" value="1"/>
</dbReference>
<feature type="compositionally biased region" description="Basic residues" evidence="2">
    <location>
        <begin position="174"/>
        <end position="184"/>
    </location>
</feature>
<dbReference type="GO" id="GO:0031588">
    <property type="term" value="C:nucleotide-activated protein kinase complex"/>
    <property type="evidence" value="ECO:0007669"/>
    <property type="project" value="TreeGrafter"/>
</dbReference>
<dbReference type="PANTHER" id="PTHR10343">
    <property type="entry name" value="5'-AMP-ACTIVATED PROTEIN KINASE , BETA SUBUNIT"/>
    <property type="match status" value="1"/>
</dbReference>
<protein>
    <submittedName>
        <fullName evidence="4">Cruciform DNA-recognizing protein 1</fullName>
    </submittedName>
</protein>
<sequence length="675" mass="73981">MSDKSIPFTFVWHYYLLKPFLLSRSHTKASEVYVTGSFDNWSKSVKLDYRNGRFEKTVLLAAEDIFFKASCFFQLADFQFVVDGNWIIDPTKEKMIGSDGYENNVFRKEYLLSEASLSSVKDSNVTFSAITNDRPEPEILAVPKDEVAMKEEGKRIDVAANDSRPSTATSSSSKKSKKKKKKSKAILNMVPVEQDEEADSHLSKDTTDVSYKEESRPTTACLDETPVSWPATAIIPEVVSLSEAALPTVGDFAELNIASYYAATEEPAAEIASLTETESQVPVADSSHMAISKSTREAFDYIEPLERATAEKIPSRPMTARSIEHALVQPDVLESPKDQARLSAAREIIEDPEFLSPTVDLEEGSIPDSVNEESVQKVSSRPHTAKSAGEVVGEGKVIEESFVTNAASHSSSKPARNFVDIVKEDPVATDLLISKLDSNATEESPQTIEEIQKLGFPSDEISRPHTAEKPANPIIVDQEFSPPPTAEEKLAIAGEFTLSAADKFTPPLGPLLVNTENAIHDELSSNPLKETPVEQITEQPQLEKEVKESFEVPDHTSESCPVDIAAFNSAQPATDLGGNPVGDPVDSSSIKESTSEELVQETGASPASRESLKTFTNQLDNAFSTVRGKKPVESDRPGSAHKDSVVGDTSTTRKDDAHEEETFFRKLRRIICDIL</sequence>
<feature type="region of interest" description="Disordered" evidence="2">
    <location>
        <begin position="155"/>
        <end position="223"/>
    </location>
</feature>
<dbReference type="InterPro" id="IPR013783">
    <property type="entry name" value="Ig-like_fold"/>
</dbReference>
<dbReference type="AlphaFoldDB" id="A0A1U7LU82"/>
<name>A0A1U7LU82_NEOID</name>
<feature type="compositionally biased region" description="Polar residues" evidence="2">
    <location>
        <begin position="613"/>
        <end position="624"/>
    </location>
</feature>
<comment type="similarity">
    <text evidence="1">Belongs to the CRP1/MDG1 family.</text>
</comment>
<dbReference type="Proteomes" id="UP000186594">
    <property type="component" value="Unassembled WGS sequence"/>
</dbReference>
<feature type="compositionally biased region" description="Polar residues" evidence="2">
    <location>
        <begin position="524"/>
        <end position="540"/>
    </location>
</feature>
<feature type="region of interest" description="Disordered" evidence="2">
    <location>
        <begin position="453"/>
        <end position="481"/>
    </location>
</feature>
<dbReference type="PANTHER" id="PTHR10343:SF81">
    <property type="entry name" value="CRUCIFORM DNA-RECOGNIZING PROTEIN 1-RELATED"/>
    <property type="match status" value="1"/>
</dbReference>
<feature type="region of interest" description="Disordered" evidence="2">
    <location>
        <begin position="369"/>
        <end position="391"/>
    </location>
</feature>
<accession>A0A1U7LU82</accession>
<evidence type="ECO:0000313" key="5">
    <source>
        <dbReference type="Proteomes" id="UP000186594"/>
    </source>
</evidence>
<dbReference type="EMBL" id="LXFE01000220">
    <property type="protein sequence ID" value="OLL26204.1"/>
    <property type="molecule type" value="Genomic_DNA"/>
</dbReference>
<dbReference type="GO" id="GO:0007165">
    <property type="term" value="P:signal transduction"/>
    <property type="evidence" value="ECO:0007669"/>
    <property type="project" value="TreeGrafter"/>
</dbReference>
<dbReference type="InterPro" id="IPR050827">
    <property type="entry name" value="CRP1_MDG1_kinase"/>
</dbReference>
<evidence type="ECO:0000259" key="3">
    <source>
        <dbReference type="Pfam" id="PF16561"/>
    </source>
</evidence>
<dbReference type="InterPro" id="IPR014756">
    <property type="entry name" value="Ig_E-set"/>
</dbReference>
<evidence type="ECO:0000313" key="4">
    <source>
        <dbReference type="EMBL" id="OLL26204.1"/>
    </source>
</evidence>
<comment type="caution">
    <text evidence="4">The sequence shown here is derived from an EMBL/GenBank/DDBJ whole genome shotgun (WGS) entry which is preliminary data.</text>
</comment>
<evidence type="ECO:0000256" key="2">
    <source>
        <dbReference type="SAM" id="MobiDB-lite"/>
    </source>
</evidence>
<reference evidence="4 5" key="1">
    <citation type="submission" date="2016-04" db="EMBL/GenBank/DDBJ databases">
        <title>Evolutionary innovation and constraint leading to complex multicellularity in the Ascomycota.</title>
        <authorList>
            <person name="Cisse O."/>
            <person name="Nguyen A."/>
            <person name="Hewitt D.A."/>
            <person name="Jedd G."/>
            <person name="Stajich J.E."/>
        </authorList>
    </citation>
    <scope>NUCLEOTIDE SEQUENCE [LARGE SCALE GENOMIC DNA]</scope>
    <source>
        <strain evidence="4 5">DAH-3</strain>
    </source>
</reference>
<dbReference type="GO" id="GO:0005634">
    <property type="term" value="C:nucleus"/>
    <property type="evidence" value="ECO:0007669"/>
    <property type="project" value="TreeGrafter"/>
</dbReference>
<feature type="compositionally biased region" description="Basic and acidic residues" evidence="2">
    <location>
        <begin position="541"/>
        <end position="557"/>
    </location>
</feature>
<evidence type="ECO:0000256" key="1">
    <source>
        <dbReference type="ARBA" id="ARBA00038216"/>
    </source>
</evidence>
<gene>
    <name evidence="4" type="ORF">NEOLI_003802</name>
</gene>
<feature type="domain" description="AMP-activated protein kinase glycogen-binding" evidence="3">
    <location>
        <begin position="27"/>
        <end position="106"/>
    </location>
</feature>
<feature type="compositionally biased region" description="Basic and acidic residues" evidence="2">
    <location>
        <begin position="199"/>
        <end position="216"/>
    </location>
</feature>
<dbReference type="OrthoDB" id="5873279at2759"/>
<keyword evidence="5" id="KW-1185">Reference proteome</keyword>